<gene>
    <name evidence="3" type="ORF">GCM10017786_36440</name>
</gene>
<dbReference type="Proteomes" id="UP000605897">
    <property type="component" value="Unassembled WGS sequence"/>
</dbReference>
<sequence>MVDGRGLPLRVQLTGGQAGDNPQLLPLLDGLRVARIGPGRPRSRPEMVIADKAYSHPSTPAGDAGPADPVH</sequence>
<evidence type="ECO:0000313" key="4">
    <source>
        <dbReference type="Proteomes" id="UP000605897"/>
    </source>
</evidence>
<organism evidence="3 4">
    <name type="scientific">Amycolatopsis deserti</name>
    <dbReference type="NCBI Taxonomy" id="185696"/>
    <lineage>
        <taxon>Bacteria</taxon>
        <taxon>Bacillati</taxon>
        <taxon>Actinomycetota</taxon>
        <taxon>Actinomycetes</taxon>
        <taxon>Pseudonocardiales</taxon>
        <taxon>Pseudonocardiaceae</taxon>
        <taxon>Amycolatopsis</taxon>
    </lineage>
</organism>
<dbReference type="InterPro" id="IPR002559">
    <property type="entry name" value="Transposase_11"/>
</dbReference>
<feature type="region of interest" description="Disordered" evidence="1">
    <location>
        <begin position="37"/>
        <end position="71"/>
    </location>
</feature>
<evidence type="ECO:0000256" key="1">
    <source>
        <dbReference type="SAM" id="MobiDB-lite"/>
    </source>
</evidence>
<comment type="caution">
    <text evidence="3">The sequence shown here is derived from an EMBL/GenBank/DDBJ whole genome shotgun (WGS) entry which is preliminary data.</text>
</comment>
<evidence type="ECO:0000313" key="3">
    <source>
        <dbReference type="EMBL" id="GHF00332.1"/>
    </source>
</evidence>
<protein>
    <recommendedName>
        <fullName evidence="2">Transposase IS4-like domain-containing protein</fullName>
    </recommendedName>
</protein>
<dbReference type="EMBL" id="BNAU01000004">
    <property type="protein sequence ID" value="GHF00332.1"/>
    <property type="molecule type" value="Genomic_DNA"/>
</dbReference>
<dbReference type="Pfam" id="PF01609">
    <property type="entry name" value="DDE_Tnp_1"/>
    <property type="match status" value="1"/>
</dbReference>
<accession>A0ABQ3J444</accession>
<name>A0ABQ3J444_9PSEU</name>
<evidence type="ECO:0000259" key="2">
    <source>
        <dbReference type="Pfam" id="PF01609"/>
    </source>
</evidence>
<proteinExistence type="predicted"/>
<keyword evidence="4" id="KW-1185">Reference proteome</keyword>
<dbReference type="RefSeq" id="WP_268246364.1">
    <property type="nucleotide sequence ID" value="NZ_BNAU01000004.1"/>
</dbReference>
<feature type="domain" description="Transposase IS4-like" evidence="2">
    <location>
        <begin position="2"/>
        <end position="57"/>
    </location>
</feature>
<reference evidence="4" key="1">
    <citation type="journal article" date="2019" name="Int. J. Syst. Evol. Microbiol.">
        <title>The Global Catalogue of Microorganisms (GCM) 10K type strain sequencing project: providing services to taxonomists for standard genome sequencing and annotation.</title>
        <authorList>
            <consortium name="The Broad Institute Genomics Platform"/>
            <consortium name="The Broad Institute Genome Sequencing Center for Infectious Disease"/>
            <person name="Wu L."/>
            <person name="Ma J."/>
        </authorList>
    </citation>
    <scope>NUCLEOTIDE SEQUENCE [LARGE SCALE GENOMIC DNA]</scope>
    <source>
        <strain evidence="4">CGMCC 4.7677</strain>
    </source>
</reference>